<proteinExistence type="predicted"/>
<gene>
    <name evidence="1" type="ORF">PAGA_a0364</name>
</gene>
<dbReference type="EMBL" id="CP011011">
    <property type="protein sequence ID" value="ATC80942.1"/>
    <property type="molecule type" value="Genomic_DNA"/>
</dbReference>
<dbReference type="Proteomes" id="UP000217277">
    <property type="component" value="Chromosome I"/>
</dbReference>
<keyword evidence="2" id="KW-1185">Reference proteome</keyword>
<reference evidence="1" key="1">
    <citation type="submission" date="2015-03" db="EMBL/GenBank/DDBJ databases">
        <authorList>
            <person name="Xie B.-B."/>
            <person name="Rong J.-C."/>
            <person name="Qin Q.-L."/>
            <person name="Zhang Y.-Z."/>
        </authorList>
    </citation>
    <scope>NUCLEOTIDE SEQUENCE</scope>
    <source>
        <strain evidence="1">DSM 14585</strain>
    </source>
</reference>
<evidence type="ECO:0000313" key="2">
    <source>
        <dbReference type="Proteomes" id="UP000217277"/>
    </source>
</evidence>
<evidence type="ECO:0000313" key="1">
    <source>
        <dbReference type="EMBL" id="ATC80942.1"/>
    </source>
</evidence>
<protein>
    <submittedName>
        <fullName evidence="1">Uncharacterized protein</fullName>
    </submittedName>
</protein>
<sequence length="41" mass="4749">MAIFVFNGDKRAILVHFTILIFCYFTKILAGQNEPQKALFE</sequence>
<organism evidence="1 2">
    <name type="scientific">Pseudoalteromonas agarivorans DSM 14585</name>
    <dbReference type="NCBI Taxonomy" id="1312369"/>
    <lineage>
        <taxon>Bacteria</taxon>
        <taxon>Pseudomonadati</taxon>
        <taxon>Pseudomonadota</taxon>
        <taxon>Gammaproteobacteria</taxon>
        <taxon>Alteromonadales</taxon>
        <taxon>Pseudoalteromonadaceae</taxon>
        <taxon>Pseudoalteromonas</taxon>
    </lineage>
</organism>
<name>A0ACA8DSA2_9GAMM</name>
<accession>A0ACA8DSA2</accession>